<name>A0AAV2RFR5_MEGNR</name>
<evidence type="ECO:0000313" key="4">
    <source>
        <dbReference type="EMBL" id="CAL4124595.1"/>
    </source>
</evidence>
<reference evidence="4 5" key="1">
    <citation type="submission" date="2024-05" db="EMBL/GenBank/DDBJ databases">
        <authorList>
            <person name="Wallberg A."/>
        </authorList>
    </citation>
    <scope>NUCLEOTIDE SEQUENCE [LARGE SCALE GENOMIC DNA]</scope>
</reference>
<protein>
    <recommendedName>
        <fullName evidence="3">Serpin domain-containing protein</fullName>
    </recommendedName>
</protein>
<keyword evidence="2" id="KW-0722">Serine protease inhibitor</keyword>
<dbReference type="SUPFAM" id="SSF56574">
    <property type="entry name" value="Serpins"/>
    <property type="match status" value="1"/>
</dbReference>
<dbReference type="InterPro" id="IPR042178">
    <property type="entry name" value="Serpin_sf_1"/>
</dbReference>
<gene>
    <name evidence="4" type="ORF">MNOR_LOCUS24632</name>
</gene>
<keyword evidence="5" id="KW-1185">Reference proteome</keyword>
<dbReference type="AlphaFoldDB" id="A0AAV2RFR5"/>
<dbReference type="InterPro" id="IPR000215">
    <property type="entry name" value="Serpin_fam"/>
</dbReference>
<dbReference type="InterPro" id="IPR036186">
    <property type="entry name" value="Serpin_sf"/>
</dbReference>
<dbReference type="GO" id="GO:0004867">
    <property type="term" value="F:serine-type endopeptidase inhibitor activity"/>
    <property type="evidence" value="ECO:0007669"/>
    <property type="project" value="UniProtKB-KW"/>
</dbReference>
<evidence type="ECO:0000259" key="3">
    <source>
        <dbReference type="Pfam" id="PF00079"/>
    </source>
</evidence>
<dbReference type="Pfam" id="PF00079">
    <property type="entry name" value="Serpin"/>
    <property type="match status" value="1"/>
</dbReference>
<dbReference type="Gene3D" id="3.30.497.10">
    <property type="entry name" value="Antithrombin, subunit I, domain 2"/>
    <property type="match status" value="1"/>
</dbReference>
<feature type="domain" description="Serpin" evidence="3">
    <location>
        <begin position="33"/>
        <end position="153"/>
    </location>
</feature>
<sequence>KVTKDDLFHMNFIRFPSAERRLIRTVGVRKKMTINAGYSKSTDVTCAEIPFYSPFGELSLVLLMPGKQKDFVANGLAKLEAGLDVEKWGRVLRSMLPNTVNFQMPVFKHKSLQNYSEILADIGLGDLFQKNKADFSGITGVKSLHLADIVQLTEFKS</sequence>
<evidence type="ECO:0000256" key="2">
    <source>
        <dbReference type="ARBA" id="ARBA00022900"/>
    </source>
</evidence>
<accession>A0AAV2RFR5</accession>
<feature type="non-terminal residue" evidence="4">
    <location>
        <position position="157"/>
    </location>
</feature>
<dbReference type="GO" id="GO:0005615">
    <property type="term" value="C:extracellular space"/>
    <property type="evidence" value="ECO:0007669"/>
    <property type="project" value="InterPro"/>
</dbReference>
<dbReference type="PANTHER" id="PTHR11461:SF372">
    <property type="entry name" value="ACCESSORY GLAND PROTEIN ACP76A-RELATED"/>
    <property type="match status" value="1"/>
</dbReference>
<dbReference type="Proteomes" id="UP001497623">
    <property type="component" value="Unassembled WGS sequence"/>
</dbReference>
<keyword evidence="1" id="KW-0646">Protease inhibitor</keyword>
<evidence type="ECO:0000313" key="5">
    <source>
        <dbReference type="Proteomes" id="UP001497623"/>
    </source>
</evidence>
<proteinExistence type="predicted"/>
<evidence type="ECO:0000256" key="1">
    <source>
        <dbReference type="ARBA" id="ARBA00022690"/>
    </source>
</evidence>
<comment type="caution">
    <text evidence="4">The sequence shown here is derived from an EMBL/GenBank/DDBJ whole genome shotgun (WGS) entry which is preliminary data.</text>
</comment>
<dbReference type="InterPro" id="IPR023796">
    <property type="entry name" value="Serpin_dom"/>
</dbReference>
<dbReference type="PANTHER" id="PTHR11461">
    <property type="entry name" value="SERINE PROTEASE INHIBITOR, SERPIN"/>
    <property type="match status" value="1"/>
</dbReference>
<dbReference type="EMBL" id="CAXKWB010022769">
    <property type="protein sequence ID" value="CAL4124595.1"/>
    <property type="molecule type" value="Genomic_DNA"/>
</dbReference>
<feature type="non-terminal residue" evidence="4">
    <location>
        <position position="1"/>
    </location>
</feature>
<organism evidence="4 5">
    <name type="scientific">Meganyctiphanes norvegica</name>
    <name type="common">Northern krill</name>
    <name type="synonym">Thysanopoda norvegica</name>
    <dbReference type="NCBI Taxonomy" id="48144"/>
    <lineage>
        <taxon>Eukaryota</taxon>
        <taxon>Metazoa</taxon>
        <taxon>Ecdysozoa</taxon>
        <taxon>Arthropoda</taxon>
        <taxon>Crustacea</taxon>
        <taxon>Multicrustacea</taxon>
        <taxon>Malacostraca</taxon>
        <taxon>Eumalacostraca</taxon>
        <taxon>Eucarida</taxon>
        <taxon>Euphausiacea</taxon>
        <taxon>Euphausiidae</taxon>
        <taxon>Meganyctiphanes</taxon>
    </lineage>
</organism>